<reference evidence="2 3" key="1">
    <citation type="submission" date="2016-12" db="EMBL/GenBank/DDBJ databases">
        <title>The genomes of Aspergillus section Nigri reveals drivers in fungal speciation.</title>
        <authorList>
            <consortium name="DOE Joint Genome Institute"/>
            <person name="Vesth T.C."/>
            <person name="Nybo J."/>
            <person name="Theobald S."/>
            <person name="Brandl J."/>
            <person name="Frisvad J.C."/>
            <person name="Nielsen K.F."/>
            <person name="Lyhne E.K."/>
            <person name="Kogle M.E."/>
            <person name="Kuo A."/>
            <person name="Riley R."/>
            <person name="Clum A."/>
            <person name="Nolan M."/>
            <person name="Lipzen A."/>
            <person name="Salamov A."/>
            <person name="Henrissat B."/>
            <person name="Wiebenga A."/>
            <person name="De Vries R.P."/>
            <person name="Grigoriev I.V."/>
            <person name="Mortensen U.H."/>
            <person name="Andersen M.R."/>
            <person name="Baker S.E."/>
        </authorList>
    </citation>
    <scope>NUCLEOTIDE SEQUENCE [LARGE SCALE GENOMIC DNA]</scope>
    <source>
        <strain evidence="2 3">CBS 117.55</strain>
    </source>
</reference>
<dbReference type="Proteomes" id="UP000247233">
    <property type="component" value="Unassembled WGS sequence"/>
</dbReference>
<proteinExistence type="predicted"/>
<accession>A0A317UNM0</accession>
<evidence type="ECO:0000313" key="3">
    <source>
        <dbReference type="Proteomes" id="UP000247233"/>
    </source>
</evidence>
<gene>
    <name evidence="2" type="ORF">BO70DRAFT_404662</name>
</gene>
<dbReference type="VEuPathDB" id="FungiDB:BO70DRAFT_404662"/>
<organism evidence="2 3">
    <name type="scientific">Aspergillus heteromorphus CBS 117.55</name>
    <dbReference type="NCBI Taxonomy" id="1448321"/>
    <lineage>
        <taxon>Eukaryota</taxon>
        <taxon>Fungi</taxon>
        <taxon>Dikarya</taxon>
        <taxon>Ascomycota</taxon>
        <taxon>Pezizomycotina</taxon>
        <taxon>Eurotiomycetes</taxon>
        <taxon>Eurotiomycetidae</taxon>
        <taxon>Eurotiales</taxon>
        <taxon>Aspergillaceae</taxon>
        <taxon>Aspergillus</taxon>
        <taxon>Aspergillus subgen. Circumdati</taxon>
    </lineage>
</organism>
<evidence type="ECO:0000313" key="2">
    <source>
        <dbReference type="EMBL" id="PWY63009.1"/>
    </source>
</evidence>
<name>A0A317UNM0_9EURO</name>
<comment type="caution">
    <text evidence="2">The sequence shown here is derived from an EMBL/GenBank/DDBJ whole genome shotgun (WGS) entry which is preliminary data.</text>
</comment>
<keyword evidence="3" id="KW-1185">Reference proteome</keyword>
<sequence>MPSRHESSARADYVPALCTHRRRYYRLNGSVRPSDWLRRVGNDPPEPESWSNPVI</sequence>
<feature type="region of interest" description="Disordered" evidence="1">
    <location>
        <begin position="34"/>
        <end position="55"/>
    </location>
</feature>
<dbReference type="AlphaFoldDB" id="A0A317UNM0"/>
<evidence type="ECO:0000256" key="1">
    <source>
        <dbReference type="SAM" id="MobiDB-lite"/>
    </source>
</evidence>
<dbReference type="EMBL" id="MSFL01000110">
    <property type="protein sequence ID" value="PWY63009.1"/>
    <property type="molecule type" value="Genomic_DNA"/>
</dbReference>
<protein>
    <submittedName>
        <fullName evidence="2">Uncharacterized protein</fullName>
    </submittedName>
</protein>